<name>A0ABV6JT59_9PROT</name>
<dbReference type="Pfam" id="PF00072">
    <property type="entry name" value="Response_reg"/>
    <property type="match status" value="1"/>
</dbReference>
<proteinExistence type="predicted"/>
<feature type="modified residue" description="4-aspartylphosphate" evidence="3">
    <location>
        <position position="53"/>
    </location>
</feature>
<keyword evidence="1 3" id="KW-0597">Phosphoprotein</keyword>
<keyword evidence="2" id="KW-0902">Two-component regulatory system</keyword>
<organism evidence="5 6">
    <name type="scientific">Roseomonas elaeocarpi</name>
    <dbReference type="NCBI Taxonomy" id="907779"/>
    <lineage>
        <taxon>Bacteria</taxon>
        <taxon>Pseudomonadati</taxon>
        <taxon>Pseudomonadota</taxon>
        <taxon>Alphaproteobacteria</taxon>
        <taxon>Acetobacterales</taxon>
        <taxon>Roseomonadaceae</taxon>
        <taxon>Roseomonas</taxon>
    </lineage>
</organism>
<dbReference type="EMBL" id="JBHLUN010000005">
    <property type="protein sequence ID" value="MFC0407773.1"/>
    <property type="molecule type" value="Genomic_DNA"/>
</dbReference>
<protein>
    <submittedName>
        <fullName evidence="5">Response regulator</fullName>
    </submittedName>
</protein>
<gene>
    <name evidence="5" type="ORF">ACFFGY_05895</name>
</gene>
<dbReference type="SMART" id="SM00448">
    <property type="entry name" value="REC"/>
    <property type="match status" value="1"/>
</dbReference>
<evidence type="ECO:0000313" key="6">
    <source>
        <dbReference type="Proteomes" id="UP001589865"/>
    </source>
</evidence>
<dbReference type="InterPro" id="IPR050595">
    <property type="entry name" value="Bact_response_regulator"/>
</dbReference>
<dbReference type="PROSITE" id="PS50110">
    <property type="entry name" value="RESPONSE_REGULATORY"/>
    <property type="match status" value="1"/>
</dbReference>
<evidence type="ECO:0000313" key="5">
    <source>
        <dbReference type="EMBL" id="MFC0407773.1"/>
    </source>
</evidence>
<dbReference type="Gene3D" id="3.40.50.2300">
    <property type="match status" value="1"/>
</dbReference>
<feature type="domain" description="Response regulatory" evidence="4">
    <location>
        <begin position="3"/>
        <end position="117"/>
    </location>
</feature>
<dbReference type="RefSeq" id="WP_377044024.1">
    <property type="nucleotide sequence ID" value="NZ_JBHLUN010000005.1"/>
</dbReference>
<accession>A0ABV6JT59</accession>
<evidence type="ECO:0000256" key="3">
    <source>
        <dbReference type="PROSITE-ProRule" id="PRU00169"/>
    </source>
</evidence>
<dbReference type="SUPFAM" id="SSF52172">
    <property type="entry name" value="CheY-like"/>
    <property type="match status" value="1"/>
</dbReference>
<dbReference type="PANTHER" id="PTHR44591:SF14">
    <property type="entry name" value="PROTEIN PILG"/>
    <property type="match status" value="1"/>
</dbReference>
<keyword evidence="6" id="KW-1185">Reference proteome</keyword>
<dbReference type="InterPro" id="IPR011006">
    <property type="entry name" value="CheY-like_superfamily"/>
</dbReference>
<comment type="caution">
    <text evidence="5">The sequence shown here is derived from an EMBL/GenBank/DDBJ whole genome shotgun (WGS) entry which is preliminary data.</text>
</comment>
<dbReference type="PANTHER" id="PTHR44591">
    <property type="entry name" value="STRESS RESPONSE REGULATOR PROTEIN 1"/>
    <property type="match status" value="1"/>
</dbReference>
<dbReference type="Proteomes" id="UP001589865">
    <property type="component" value="Unassembled WGS sequence"/>
</dbReference>
<evidence type="ECO:0000259" key="4">
    <source>
        <dbReference type="PROSITE" id="PS50110"/>
    </source>
</evidence>
<reference evidence="5 6" key="1">
    <citation type="submission" date="2024-09" db="EMBL/GenBank/DDBJ databases">
        <authorList>
            <person name="Sun Q."/>
            <person name="Mori K."/>
        </authorList>
    </citation>
    <scope>NUCLEOTIDE SEQUENCE [LARGE SCALE GENOMIC DNA]</scope>
    <source>
        <strain evidence="5 6">TBRC 5777</strain>
    </source>
</reference>
<dbReference type="InterPro" id="IPR001789">
    <property type="entry name" value="Sig_transdc_resp-reg_receiver"/>
</dbReference>
<evidence type="ECO:0000256" key="2">
    <source>
        <dbReference type="ARBA" id="ARBA00023012"/>
    </source>
</evidence>
<sequence>MCDVLVVDDDSLVRETLVALLEEEGWNVVGVDGYDTALAAIRQDNGCRLLVTDINLGTPADGFEVAASIRRLRPDLPVLYITGRPWVFWGREFHERERALSKPFRADQLLQTVGELITAER</sequence>
<evidence type="ECO:0000256" key="1">
    <source>
        <dbReference type="ARBA" id="ARBA00022553"/>
    </source>
</evidence>